<gene>
    <name evidence="2" type="ORF">SD37_33975</name>
</gene>
<name>A0A193C6P4_AMYOR</name>
<accession>A0A193C6P4</accession>
<protein>
    <recommendedName>
        <fullName evidence="1">DUF6875 domain-containing protein</fullName>
    </recommendedName>
</protein>
<reference evidence="2 3" key="1">
    <citation type="journal article" date="2015" name="Genome Announc.">
        <title>Draft Genome Sequence of Norvancomycin-Producing Strain Amycolatopsis orientalis CPCC200066.</title>
        <authorList>
            <person name="Lei X."/>
            <person name="Yuan F."/>
            <person name="Shi Y."/>
            <person name="Li X."/>
            <person name="Wang L."/>
            <person name="Hong B."/>
        </authorList>
    </citation>
    <scope>NUCLEOTIDE SEQUENCE [LARGE SCALE GENOMIC DNA]</scope>
    <source>
        <strain evidence="2 3">B-37</strain>
    </source>
</reference>
<dbReference type="InterPro" id="IPR049240">
    <property type="entry name" value="DUF6875"/>
</dbReference>
<organism evidence="2 3">
    <name type="scientific">Amycolatopsis orientalis</name>
    <name type="common">Nocardia orientalis</name>
    <dbReference type="NCBI Taxonomy" id="31958"/>
    <lineage>
        <taxon>Bacteria</taxon>
        <taxon>Bacillati</taxon>
        <taxon>Actinomycetota</taxon>
        <taxon>Actinomycetes</taxon>
        <taxon>Pseudonocardiales</taxon>
        <taxon>Pseudonocardiaceae</taxon>
        <taxon>Amycolatopsis</taxon>
    </lineage>
</organism>
<evidence type="ECO:0000313" key="3">
    <source>
        <dbReference type="Proteomes" id="UP000093695"/>
    </source>
</evidence>
<dbReference type="EMBL" id="CP016174">
    <property type="protein sequence ID" value="ANN20119.1"/>
    <property type="molecule type" value="Genomic_DNA"/>
</dbReference>
<evidence type="ECO:0000259" key="1">
    <source>
        <dbReference type="Pfam" id="PF21780"/>
    </source>
</evidence>
<dbReference type="Proteomes" id="UP000093695">
    <property type="component" value="Chromosome"/>
</dbReference>
<dbReference type="KEGG" id="aori:SD37_33975"/>
<dbReference type="AlphaFoldDB" id="A0A193C6P4"/>
<dbReference type="STRING" id="31958.SD37_33975"/>
<feature type="domain" description="DUF6875" evidence="1">
    <location>
        <begin position="21"/>
        <end position="193"/>
    </location>
</feature>
<dbReference type="eggNOG" id="COG0142">
    <property type="taxonomic scope" value="Bacteria"/>
</dbReference>
<keyword evidence="3" id="KW-1185">Reference proteome</keyword>
<proteinExistence type="predicted"/>
<dbReference type="Pfam" id="PF21780">
    <property type="entry name" value="DUF6875"/>
    <property type="match status" value="1"/>
</dbReference>
<dbReference type="RefSeq" id="WP_052674916.1">
    <property type="nucleotide sequence ID" value="NZ_CP016174.1"/>
</dbReference>
<evidence type="ECO:0000313" key="2">
    <source>
        <dbReference type="EMBL" id="ANN20119.1"/>
    </source>
</evidence>
<sequence length="216" mass="24096">MPEIAVAPERPRGDRLDTDMSTVLEWLREYVSAPSEHIGRPGPVCPFVPGALKAGAIRLSFHYGVDACDADELRELVTAELSEFKRLTEPPKQSGISLDSVLVVLPDAVEEGWRRIDESYGGLKDLAVGEGLMIGQFHPACAEVAVRNPRFPVSRSPIALYAIRHMAPHDALFLHVERGWFRKYAARFALHARRSRTDPLIGELYHQAWNRYGGGK</sequence>